<gene>
    <name evidence="6" type="ORF">TrVE_jg6074</name>
</gene>
<keyword evidence="5" id="KW-0378">Hydrolase</keyword>
<dbReference type="PANTHER" id="PTHR11802:SF201">
    <property type="entry name" value="CARBOXYPEPTIDASE"/>
    <property type="match status" value="1"/>
</dbReference>
<dbReference type="PROSITE" id="PS00560">
    <property type="entry name" value="CARBOXYPEPT_SER_HIS"/>
    <property type="match status" value="1"/>
</dbReference>
<feature type="chain" id="PRO_5041015000" description="Carboxypeptidase" evidence="5">
    <location>
        <begin position="18"/>
        <end position="464"/>
    </location>
</feature>
<dbReference type="Pfam" id="PF00450">
    <property type="entry name" value="Peptidase_S10"/>
    <property type="match status" value="1"/>
</dbReference>
<dbReference type="InterPro" id="IPR033124">
    <property type="entry name" value="Ser_caboxypep_his_AS"/>
</dbReference>
<keyword evidence="2 5" id="KW-0732">Signal</keyword>
<dbReference type="FunFam" id="3.40.50.1820:FF:000211">
    <property type="entry name" value="Carboxypeptidase"/>
    <property type="match status" value="1"/>
</dbReference>
<dbReference type="GO" id="GO:0006508">
    <property type="term" value="P:proteolysis"/>
    <property type="evidence" value="ECO:0007669"/>
    <property type="project" value="UniProtKB-KW"/>
</dbReference>
<keyword evidence="5" id="KW-0121">Carboxypeptidase</keyword>
<comment type="caution">
    <text evidence="6">The sequence shown here is derived from an EMBL/GenBank/DDBJ whole genome shotgun (WGS) entry which is preliminary data.</text>
</comment>
<keyword evidence="7" id="KW-1185">Reference proteome</keyword>
<dbReference type="GO" id="GO:0004185">
    <property type="term" value="F:serine-type carboxypeptidase activity"/>
    <property type="evidence" value="ECO:0007669"/>
    <property type="project" value="UniProtKB-UniRule"/>
</dbReference>
<dbReference type="Proteomes" id="UP001165160">
    <property type="component" value="Unassembled WGS sequence"/>
</dbReference>
<dbReference type="InterPro" id="IPR018202">
    <property type="entry name" value="Ser_caboxypep_ser_AS"/>
</dbReference>
<evidence type="ECO:0000256" key="3">
    <source>
        <dbReference type="ARBA" id="ARBA00023157"/>
    </source>
</evidence>
<dbReference type="AlphaFoldDB" id="A0A9W7C3B1"/>
<dbReference type="EMBL" id="BRXX01000218">
    <property type="protein sequence ID" value="GMH98467.1"/>
    <property type="molecule type" value="Genomic_DNA"/>
</dbReference>
<dbReference type="FunFam" id="3.40.50.11320:FF:000002">
    <property type="entry name" value="Carboxypeptidase"/>
    <property type="match status" value="1"/>
</dbReference>
<keyword evidence="3" id="KW-1015">Disulfide bond</keyword>
<evidence type="ECO:0000313" key="6">
    <source>
        <dbReference type="EMBL" id="GMH98467.1"/>
    </source>
</evidence>
<keyword evidence="5" id="KW-0645">Protease</keyword>
<evidence type="ECO:0000256" key="2">
    <source>
        <dbReference type="ARBA" id="ARBA00022729"/>
    </source>
</evidence>
<name>A0A9W7C3B1_9STRA</name>
<dbReference type="SUPFAM" id="SSF53474">
    <property type="entry name" value="alpha/beta-Hydrolases"/>
    <property type="match status" value="1"/>
</dbReference>
<organism evidence="6 7">
    <name type="scientific">Triparma verrucosa</name>
    <dbReference type="NCBI Taxonomy" id="1606542"/>
    <lineage>
        <taxon>Eukaryota</taxon>
        <taxon>Sar</taxon>
        <taxon>Stramenopiles</taxon>
        <taxon>Ochrophyta</taxon>
        <taxon>Bolidophyceae</taxon>
        <taxon>Parmales</taxon>
        <taxon>Triparmaceae</taxon>
        <taxon>Triparma</taxon>
    </lineage>
</organism>
<comment type="similarity">
    <text evidence="1 5">Belongs to the peptidase S10 family.</text>
</comment>
<protein>
    <recommendedName>
        <fullName evidence="5">Carboxypeptidase</fullName>
        <ecNumber evidence="5">3.4.16.-</ecNumber>
    </recommendedName>
</protein>
<reference evidence="7" key="1">
    <citation type="journal article" date="2023" name="Commun. Biol.">
        <title>Genome analysis of Parmales, the sister group of diatoms, reveals the evolutionary specialization of diatoms from phago-mixotrophs to photoautotrophs.</title>
        <authorList>
            <person name="Ban H."/>
            <person name="Sato S."/>
            <person name="Yoshikawa S."/>
            <person name="Yamada K."/>
            <person name="Nakamura Y."/>
            <person name="Ichinomiya M."/>
            <person name="Sato N."/>
            <person name="Blanc-Mathieu R."/>
            <person name="Endo H."/>
            <person name="Kuwata A."/>
            <person name="Ogata H."/>
        </authorList>
    </citation>
    <scope>NUCLEOTIDE SEQUENCE [LARGE SCALE GENOMIC DNA]</scope>
    <source>
        <strain evidence="7">NIES 3699</strain>
    </source>
</reference>
<keyword evidence="4" id="KW-0325">Glycoprotein</keyword>
<dbReference type="InterPro" id="IPR001563">
    <property type="entry name" value="Peptidase_S10"/>
</dbReference>
<dbReference type="PRINTS" id="PR00724">
    <property type="entry name" value="CRBOXYPTASEC"/>
</dbReference>
<dbReference type="EC" id="3.4.16.-" evidence="5"/>
<dbReference type="PROSITE" id="PS00131">
    <property type="entry name" value="CARBOXYPEPT_SER_SER"/>
    <property type="match status" value="1"/>
</dbReference>
<evidence type="ECO:0000256" key="4">
    <source>
        <dbReference type="ARBA" id="ARBA00023180"/>
    </source>
</evidence>
<accession>A0A9W7C3B1</accession>
<dbReference type="InterPro" id="IPR029058">
    <property type="entry name" value="AB_hydrolase_fold"/>
</dbReference>
<sequence length="464" mass="50348">MKVSVATILLCLGLGYAAPLTEKAEADLIDPVALPGLGKHPGFDQYSGYVSVSETRDLFYYHTEAASDPDTAPLVLWLNGGPGCSSLGGGLSELGPFFAAKPGSNLTVNEYSWNKVANMVFLESPAGVGFSESTNSGDYTVGDDRTAQDTLEFVKGFLEAFPQYKDAPFWITGESYGGHYVPGATKAIVDYNSNVSKDDDKINIKGFLVGNAWTVAEQDNKGAVQYWHSHALNSDDTFNNLMESCDFTSIGPLKADNSMDAAKCDKYQEVSSREMGNINIYEIYADNCLSSVNKDAAFLLEKLGDAHVASKHVGSNPTPDYEPCIEDFLEDYMNMPEVQAAMHARPTKWNQCSSVVDYSYEDLLSSMLPTYTSLIEAGLELVVFSGDVDAIVPVTGTLNWLAELDLDIVTPWAPWTDSSGQVGGYKTKYDGLTFLTVRDAGHMVPYCQPSRALDFFSAGLKGAL</sequence>
<evidence type="ECO:0000313" key="7">
    <source>
        <dbReference type="Proteomes" id="UP001165160"/>
    </source>
</evidence>
<dbReference type="PANTHER" id="PTHR11802">
    <property type="entry name" value="SERINE PROTEASE FAMILY S10 SERINE CARBOXYPEPTIDASE"/>
    <property type="match status" value="1"/>
</dbReference>
<evidence type="ECO:0000256" key="1">
    <source>
        <dbReference type="ARBA" id="ARBA00009431"/>
    </source>
</evidence>
<evidence type="ECO:0000256" key="5">
    <source>
        <dbReference type="RuleBase" id="RU361156"/>
    </source>
</evidence>
<dbReference type="Gene3D" id="3.40.50.1820">
    <property type="entry name" value="alpha/beta hydrolase"/>
    <property type="match status" value="1"/>
</dbReference>
<proteinExistence type="inferred from homology"/>
<feature type="signal peptide" evidence="5">
    <location>
        <begin position="1"/>
        <end position="17"/>
    </location>
</feature>